<proteinExistence type="predicted"/>
<evidence type="ECO:0000313" key="2">
    <source>
        <dbReference type="Proteomes" id="UP000439903"/>
    </source>
</evidence>
<keyword evidence="2" id="KW-1185">Reference proteome</keyword>
<dbReference type="AlphaFoldDB" id="A0A8H4B3C6"/>
<comment type="caution">
    <text evidence="1">The sequence shown here is derived from an EMBL/GenBank/DDBJ whole genome shotgun (WGS) entry which is preliminary data.</text>
</comment>
<sequence length="436" mass="50414">MLSSSFSYNIERQKAHQLTFQQFIENESEDDDTGKTREFLDAAFNNFANSWNCLIPHIKKNQCQDLPNQMPKLYNTISIIYGLYEPTDESLYLCAAIEFLVQLQNNFLNDIIEITPGVCQSLKFIEKSDAQELRYDLQSISLENAKSEQIINYDDIYEIFLYCQYDLSLGYGREIHYDLYKIEAELALELVSIKILEEIKNLIPQEPIPDNNKPTISENQKELLSAIELIICFLKQTSGGDCNTLISDYIEKWMKLSVMKRNNSSYELLLRTGLQLKHIIALYELVEEHVAIIVVDCIPSKYQAELDESIKEAITNAIDFKQSALEKSTKIPAKAFLTALKSFIVRYLLVNEHIKERDRLSLYLVDDNSLGCWPNYISEGIIEANFPENLLISHICNAYKFIKEKKDAIDKENKITESNKIERVVRKTGGKRFRKS</sequence>
<reference evidence="1 2" key="1">
    <citation type="journal article" date="2019" name="Environ. Microbiol.">
        <title>At the nexus of three kingdoms: the genome of the mycorrhizal fungus Gigaspora margarita provides insights into plant, endobacterial and fungal interactions.</title>
        <authorList>
            <person name="Venice F."/>
            <person name="Ghignone S."/>
            <person name="Salvioli di Fossalunga A."/>
            <person name="Amselem J."/>
            <person name="Novero M."/>
            <person name="Xianan X."/>
            <person name="Sedzielewska Toro K."/>
            <person name="Morin E."/>
            <person name="Lipzen A."/>
            <person name="Grigoriev I.V."/>
            <person name="Henrissat B."/>
            <person name="Martin F.M."/>
            <person name="Bonfante P."/>
        </authorList>
    </citation>
    <scope>NUCLEOTIDE SEQUENCE [LARGE SCALE GENOMIC DNA]</scope>
    <source>
        <strain evidence="1 2">BEG34</strain>
    </source>
</reference>
<dbReference type="OrthoDB" id="2386077at2759"/>
<dbReference type="Proteomes" id="UP000439903">
    <property type="component" value="Unassembled WGS sequence"/>
</dbReference>
<gene>
    <name evidence="1" type="ORF">F8M41_014999</name>
</gene>
<organism evidence="1 2">
    <name type="scientific">Gigaspora margarita</name>
    <dbReference type="NCBI Taxonomy" id="4874"/>
    <lineage>
        <taxon>Eukaryota</taxon>
        <taxon>Fungi</taxon>
        <taxon>Fungi incertae sedis</taxon>
        <taxon>Mucoromycota</taxon>
        <taxon>Glomeromycotina</taxon>
        <taxon>Glomeromycetes</taxon>
        <taxon>Diversisporales</taxon>
        <taxon>Gigasporaceae</taxon>
        <taxon>Gigaspora</taxon>
    </lineage>
</organism>
<dbReference type="EMBL" id="WTPW01000032">
    <property type="protein sequence ID" value="KAF0556638.1"/>
    <property type="molecule type" value="Genomic_DNA"/>
</dbReference>
<evidence type="ECO:0000313" key="1">
    <source>
        <dbReference type="EMBL" id="KAF0556638.1"/>
    </source>
</evidence>
<protein>
    <submittedName>
        <fullName evidence="1">E3 ubiquitin-protein ligase</fullName>
    </submittedName>
</protein>
<accession>A0A8H4B3C6</accession>
<name>A0A8H4B3C6_GIGMA</name>